<keyword evidence="2 4" id="KW-0479">Metal-binding</keyword>
<evidence type="ECO:0000256" key="4">
    <source>
        <dbReference type="PROSITE-ProRule" id="PRU00433"/>
    </source>
</evidence>
<feature type="domain" description="Cytochrome c" evidence="5">
    <location>
        <begin position="978"/>
        <end position="1086"/>
    </location>
</feature>
<dbReference type="EMBL" id="PVTV01000013">
    <property type="protein sequence ID" value="PRY97952.1"/>
    <property type="molecule type" value="Genomic_DNA"/>
</dbReference>
<dbReference type="InterPro" id="IPR052516">
    <property type="entry name" value="N-heterocyclic_Hydroxylase"/>
</dbReference>
<keyword evidence="1 4" id="KW-0349">Heme</keyword>
<feature type="domain" description="Cytochrome c" evidence="5">
    <location>
        <begin position="1112"/>
        <end position="1200"/>
    </location>
</feature>
<dbReference type="PANTHER" id="PTHR47495">
    <property type="entry name" value="ALDEHYDE DEHYDROGENASE"/>
    <property type="match status" value="1"/>
</dbReference>
<dbReference type="GO" id="GO:0046872">
    <property type="term" value="F:metal ion binding"/>
    <property type="evidence" value="ECO:0007669"/>
    <property type="project" value="UniProtKB-KW"/>
</dbReference>
<dbReference type="GO" id="GO:0009055">
    <property type="term" value="F:electron transfer activity"/>
    <property type="evidence" value="ECO:0007669"/>
    <property type="project" value="InterPro"/>
</dbReference>
<organism evidence="6 7">
    <name type="scientific">Jezberella montanilacus</name>
    <dbReference type="NCBI Taxonomy" id="323426"/>
    <lineage>
        <taxon>Bacteria</taxon>
        <taxon>Pseudomonadati</taxon>
        <taxon>Pseudomonadota</taxon>
        <taxon>Betaproteobacteria</taxon>
        <taxon>Burkholderiales</taxon>
        <taxon>Alcaligenaceae</taxon>
        <taxon>Jezberella</taxon>
    </lineage>
</organism>
<dbReference type="GO" id="GO:0016491">
    <property type="term" value="F:oxidoreductase activity"/>
    <property type="evidence" value="ECO:0007669"/>
    <property type="project" value="InterPro"/>
</dbReference>
<evidence type="ECO:0000256" key="2">
    <source>
        <dbReference type="ARBA" id="ARBA00022723"/>
    </source>
</evidence>
<dbReference type="GO" id="GO:0020037">
    <property type="term" value="F:heme binding"/>
    <property type="evidence" value="ECO:0007669"/>
    <property type="project" value="InterPro"/>
</dbReference>
<evidence type="ECO:0000259" key="5">
    <source>
        <dbReference type="PROSITE" id="PS51007"/>
    </source>
</evidence>
<dbReference type="Pfam" id="PF13442">
    <property type="entry name" value="Cytochrome_CBB3"/>
    <property type="match status" value="1"/>
</dbReference>
<dbReference type="Pfam" id="PF20256">
    <property type="entry name" value="MoCoBD_2"/>
    <property type="match status" value="2"/>
</dbReference>
<dbReference type="InterPro" id="IPR008274">
    <property type="entry name" value="AldOxase/xan_DH_MoCoBD1"/>
</dbReference>
<dbReference type="SUPFAM" id="SSF46626">
    <property type="entry name" value="Cytochrome c"/>
    <property type="match status" value="3"/>
</dbReference>
<dbReference type="Gene3D" id="3.30.365.10">
    <property type="entry name" value="Aldehyde oxidase/xanthine dehydrogenase, molybdopterin binding domain"/>
    <property type="match status" value="4"/>
</dbReference>
<dbReference type="AlphaFoldDB" id="A0A2T0XGA5"/>
<gene>
    <name evidence="6" type="ORF">BCM14_1666</name>
</gene>
<dbReference type="InterPro" id="IPR009056">
    <property type="entry name" value="Cyt_c-like_dom"/>
</dbReference>
<dbReference type="Gene3D" id="1.10.760.10">
    <property type="entry name" value="Cytochrome c-like domain"/>
    <property type="match status" value="2"/>
</dbReference>
<proteinExistence type="predicted"/>
<evidence type="ECO:0000313" key="6">
    <source>
        <dbReference type="EMBL" id="PRY97952.1"/>
    </source>
</evidence>
<evidence type="ECO:0000256" key="3">
    <source>
        <dbReference type="ARBA" id="ARBA00023004"/>
    </source>
</evidence>
<name>A0A2T0XGA5_9BURK</name>
<dbReference type="Proteomes" id="UP000238308">
    <property type="component" value="Unassembled WGS sequence"/>
</dbReference>
<keyword evidence="7" id="KW-1185">Reference proteome</keyword>
<dbReference type="Gene3D" id="3.90.1170.50">
    <property type="entry name" value="Aldehyde oxidase/xanthine dehydrogenase, a/b hammerhead"/>
    <property type="match status" value="1"/>
</dbReference>
<dbReference type="RefSeq" id="WP_375318475.1">
    <property type="nucleotide sequence ID" value="NZ_PVTV01000013.1"/>
</dbReference>
<reference evidence="6 7" key="1">
    <citation type="submission" date="2018-03" db="EMBL/GenBank/DDBJ databases">
        <title>Genomic Encyclopedia of Type Strains, Phase III (KMG-III): the genomes of soil and plant-associated and newly described type strains.</title>
        <authorList>
            <person name="Whitman W."/>
        </authorList>
    </citation>
    <scope>NUCLEOTIDE SEQUENCE [LARGE SCALE GENOMIC DNA]</scope>
    <source>
        <strain evidence="6 7">MWH-P2sevCIIIb</strain>
    </source>
</reference>
<comment type="caution">
    <text evidence="6">The sequence shown here is derived from an EMBL/GenBank/DDBJ whole genome shotgun (WGS) entry which is preliminary data.</text>
</comment>
<dbReference type="PROSITE" id="PS51007">
    <property type="entry name" value="CYTC"/>
    <property type="match status" value="3"/>
</dbReference>
<evidence type="ECO:0000256" key="1">
    <source>
        <dbReference type="ARBA" id="ARBA00022617"/>
    </source>
</evidence>
<dbReference type="InterPro" id="IPR037165">
    <property type="entry name" value="AldOxase/xan_DH_Mopterin-bd_sf"/>
</dbReference>
<dbReference type="SUPFAM" id="SSF54665">
    <property type="entry name" value="CO dehydrogenase molybdoprotein N-domain-like"/>
    <property type="match status" value="1"/>
</dbReference>
<dbReference type="Pfam" id="PF00034">
    <property type="entry name" value="Cytochrom_C"/>
    <property type="match status" value="1"/>
</dbReference>
<dbReference type="SMART" id="SM01008">
    <property type="entry name" value="Ald_Xan_dh_C"/>
    <property type="match status" value="1"/>
</dbReference>
<dbReference type="SUPFAM" id="SSF56003">
    <property type="entry name" value="Molybdenum cofactor-binding domain"/>
    <property type="match status" value="2"/>
</dbReference>
<sequence length="1224" mass="131907">MTTMPRQLRTRKDFLESAGVLLVVREPLPAPAPVKGQPAMVAANPAEGVEVLLSVWNDGRVVALNGHVDLGTGLRTALGQIVAEELAVDISSVEVVLGDTGLTPNQGPTIASASIQLHSEPLRRAAAQARVYLLTLAAQHFDTKEIEQLTVRAGVVSLREGLSGASVSYAQLIGQQQVRLTLDLAAQVKSSEHYTVVGQSLPRVDIPGKATGELTFVHDMRLPGMLHGRVIRPPYAGVDHGEFIGNLLESVDESSIAHIPGIRAVVVIRDFIGVVAEREEQAELAAAALSVEWKSWPGLPDVSNLENALRNNPVTPRRLVEEGDVDQALSQADQQMARTYIWPYQMHASMGPSCAVAAWHGDRVTAEHPYRLTVWAGTQNPHVLRADLARLSGLADYEIEIVRMEAAGCYGRNGADDVAADALLLSRAVGASVRVQLTREQENLWEPKGAAQLMDVRGGLTPDGAIAAYDFSTSYPSNGAPTLALLLTRTIEPQAVTYEMGDRTARPPYSIDNLRVTVNDMPAILRASWLRGVSALPNSFAHESYIDELATAAGVDPLEFRLRYLDDPRARELLQATADKASWQAHASPQQQQAQGDILSGQGLAYARYIHSKWPGFGAAWSAWVADVDVNRKTGEVHVKRVVVGHDAGMTINPKGVEQQVHGNVVQTTSRALHESVRTDAKTHAIQSRDFGSYPILSFREVPVIEVMQMPRQNEPALGAGESASVPGTAAIANAIFDATGVRFRQPPFTAEIIRAALNPLPDDTFKTSSTQASATPAAQLPSDAAWPRRRKVWVRAGLLAMGMLTAGAAMLGWRSVIAPVARPALATYSDDTIARGKVLADLGNCVSCHTTLGGKPFAGGLAMQTPFGVVYGSNLTPDAQTGIGNWSLAAFERAMRQGISRDGQHLYPAFPYTSFSRMTSDDITALYAYLMTQEPVKNVVQEAQLSFPFSLRPLMALWNVAFLNPQPLATEQPQLSAQWLRGEYLVNGPGHCTACHTPRNALGAEQVGQSFLSGALVKGWEAPALTALSRAPVPWTEQDFFTYLQSGFSPNHGSASGPMSTVVQQLSTVPQEDLRAMSHYLASYQSDTQAQQATPALAKAVVAQAAESAPALTGSAQRMFMMACGACHHDGQGPKLLGMNVPLALNTNLHSDRPDNVIRVILEGVRDPASKDIGFMPAFGEYLRTQEIAELVRYMRARYAPDKAAWGNLEGQIDALRKAAALP</sequence>
<feature type="domain" description="Cytochrome c" evidence="5">
    <location>
        <begin position="832"/>
        <end position="935"/>
    </location>
</feature>
<dbReference type="InterPro" id="IPR000674">
    <property type="entry name" value="Ald_Oxase/Xan_DH_a/b"/>
</dbReference>
<dbReference type="InterPro" id="IPR036909">
    <property type="entry name" value="Cyt_c-like_dom_sf"/>
</dbReference>
<keyword evidence="3 4" id="KW-0408">Iron</keyword>
<protein>
    <submittedName>
        <fullName evidence="6">Nicotinate dehydrogenase subunit B</fullName>
    </submittedName>
</protein>
<dbReference type="PANTHER" id="PTHR47495:SF1">
    <property type="entry name" value="BLL3820 PROTEIN"/>
    <property type="match status" value="1"/>
</dbReference>
<evidence type="ECO:0000313" key="7">
    <source>
        <dbReference type="Proteomes" id="UP000238308"/>
    </source>
</evidence>
<dbReference type="InterPro" id="IPR036856">
    <property type="entry name" value="Ald_Oxase/Xan_DH_a/b_sf"/>
</dbReference>
<accession>A0A2T0XGA5</accession>
<dbReference type="Pfam" id="PF02738">
    <property type="entry name" value="MoCoBD_1"/>
    <property type="match status" value="1"/>
</dbReference>
<dbReference type="InterPro" id="IPR046867">
    <property type="entry name" value="AldOxase/xan_DH_MoCoBD2"/>
</dbReference>